<keyword evidence="6" id="KW-0187">Copper transport</keyword>
<proteinExistence type="inferred from homology"/>
<keyword evidence="6" id="KW-0406">Ion transport</keyword>
<name>A0AAN7BAW5_9PEZI</name>
<accession>A0AAN7BAW5</accession>
<dbReference type="GO" id="GO:0005375">
    <property type="term" value="F:copper ion transmembrane transporter activity"/>
    <property type="evidence" value="ECO:0007669"/>
    <property type="project" value="UniProtKB-UniRule"/>
</dbReference>
<evidence type="ECO:0000256" key="1">
    <source>
        <dbReference type="ARBA" id="ARBA00004141"/>
    </source>
</evidence>
<evidence type="ECO:0000256" key="3">
    <source>
        <dbReference type="ARBA" id="ARBA00022692"/>
    </source>
</evidence>
<comment type="similarity">
    <text evidence="2 6">Belongs to the copper transporter (Ctr) (TC 1.A.56) family. SLC31A subfamily.</text>
</comment>
<dbReference type="EMBL" id="MU858068">
    <property type="protein sequence ID" value="KAK4216532.1"/>
    <property type="molecule type" value="Genomic_DNA"/>
</dbReference>
<keyword evidence="6" id="KW-0186">Copper</keyword>
<dbReference type="Proteomes" id="UP001301769">
    <property type="component" value="Unassembled WGS sequence"/>
</dbReference>
<evidence type="ECO:0000313" key="7">
    <source>
        <dbReference type="EMBL" id="KAK4216532.1"/>
    </source>
</evidence>
<dbReference type="AlphaFoldDB" id="A0AAN7BAW5"/>
<evidence type="ECO:0000256" key="6">
    <source>
        <dbReference type="RuleBase" id="RU367022"/>
    </source>
</evidence>
<evidence type="ECO:0000256" key="5">
    <source>
        <dbReference type="ARBA" id="ARBA00023136"/>
    </source>
</evidence>
<protein>
    <recommendedName>
        <fullName evidence="6">Copper transport protein</fullName>
    </recommendedName>
</protein>
<evidence type="ECO:0000256" key="4">
    <source>
        <dbReference type="ARBA" id="ARBA00022989"/>
    </source>
</evidence>
<reference evidence="7" key="1">
    <citation type="journal article" date="2023" name="Mol. Phylogenet. Evol.">
        <title>Genome-scale phylogeny and comparative genomics of the fungal order Sordariales.</title>
        <authorList>
            <person name="Hensen N."/>
            <person name="Bonometti L."/>
            <person name="Westerberg I."/>
            <person name="Brannstrom I.O."/>
            <person name="Guillou S."/>
            <person name="Cros-Aarteil S."/>
            <person name="Calhoun S."/>
            <person name="Haridas S."/>
            <person name="Kuo A."/>
            <person name="Mondo S."/>
            <person name="Pangilinan J."/>
            <person name="Riley R."/>
            <person name="LaButti K."/>
            <person name="Andreopoulos B."/>
            <person name="Lipzen A."/>
            <person name="Chen C."/>
            <person name="Yan M."/>
            <person name="Daum C."/>
            <person name="Ng V."/>
            <person name="Clum A."/>
            <person name="Steindorff A."/>
            <person name="Ohm R.A."/>
            <person name="Martin F."/>
            <person name="Silar P."/>
            <person name="Natvig D.O."/>
            <person name="Lalanne C."/>
            <person name="Gautier V."/>
            <person name="Ament-Velasquez S.L."/>
            <person name="Kruys A."/>
            <person name="Hutchinson M.I."/>
            <person name="Powell A.J."/>
            <person name="Barry K."/>
            <person name="Miller A.N."/>
            <person name="Grigoriev I.V."/>
            <person name="Debuchy R."/>
            <person name="Gladieux P."/>
            <person name="Hiltunen Thoren M."/>
            <person name="Johannesson H."/>
        </authorList>
    </citation>
    <scope>NUCLEOTIDE SEQUENCE</scope>
    <source>
        <strain evidence="7">PSN293</strain>
    </source>
</reference>
<dbReference type="Pfam" id="PF04145">
    <property type="entry name" value="Ctr"/>
    <property type="match status" value="1"/>
</dbReference>
<keyword evidence="4 6" id="KW-1133">Transmembrane helix</keyword>
<gene>
    <name evidence="7" type="ORF">QBC37DRAFT_91880</name>
</gene>
<sequence>MDHGDHSMGDTMNDVGKGPACKISMLWNWNTIDTCFLSSTWHVRSSAMFAGSCIGVVLLVMSLEFLRRSVKEYDRFLLRKYTDRQAALSGTPPANCAMPGYRPTILEQGIRALLHMIQFAVAYFVMLLAMYYNGYIIICIFIGAYLGAFIFQWETLGINGSQTSAVKEVTVCCG</sequence>
<dbReference type="PANTHER" id="PTHR12483:SF73">
    <property type="entry name" value="COPPER TRANSPORT PROTEIN CTR3"/>
    <property type="match status" value="1"/>
</dbReference>
<comment type="subcellular location">
    <subcellularLocation>
        <location evidence="1 6">Membrane</location>
        <topology evidence="1 6">Multi-pass membrane protein</topology>
    </subcellularLocation>
</comment>
<feature type="transmembrane region" description="Helical" evidence="6">
    <location>
        <begin position="47"/>
        <end position="66"/>
    </location>
</feature>
<organism evidence="7 8">
    <name type="scientific">Rhypophila decipiens</name>
    <dbReference type="NCBI Taxonomy" id="261697"/>
    <lineage>
        <taxon>Eukaryota</taxon>
        <taxon>Fungi</taxon>
        <taxon>Dikarya</taxon>
        <taxon>Ascomycota</taxon>
        <taxon>Pezizomycotina</taxon>
        <taxon>Sordariomycetes</taxon>
        <taxon>Sordariomycetidae</taxon>
        <taxon>Sordariales</taxon>
        <taxon>Naviculisporaceae</taxon>
        <taxon>Rhypophila</taxon>
    </lineage>
</organism>
<comment type="caution">
    <text evidence="7">The sequence shown here is derived from an EMBL/GenBank/DDBJ whole genome shotgun (WGS) entry which is preliminary data.</text>
</comment>
<dbReference type="GO" id="GO:0016020">
    <property type="term" value="C:membrane"/>
    <property type="evidence" value="ECO:0007669"/>
    <property type="project" value="UniProtKB-SubCell"/>
</dbReference>
<dbReference type="PANTHER" id="PTHR12483">
    <property type="entry name" value="SOLUTE CARRIER FAMILY 31 COPPER TRANSPORTERS"/>
    <property type="match status" value="1"/>
</dbReference>
<keyword evidence="8" id="KW-1185">Reference proteome</keyword>
<keyword evidence="5 6" id="KW-0472">Membrane</keyword>
<evidence type="ECO:0000313" key="8">
    <source>
        <dbReference type="Proteomes" id="UP001301769"/>
    </source>
</evidence>
<evidence type="ECO:0000256" key="2">
    <source>
        <dbReference type="ARBA" id="ARBA00006921"/>
    </source>
</evidence>
<reference evidence="7" key="2">
    <citation type="submission" date="2023-05" db="EMBL/GenBank/DDBJ databases">
        <authorList>
            <consortium name="Lawrence Berkeley National Laboratory"/>
            <person name="Steindorff A."/>
            <person name="Hensen N."/>
            <person name="Bonometti L."/>
            <person name="Westerberg I."/>
            <person name="Brannstrom I.O."/>
            <person name="Guillou S."/>
            <person name="Cros-Aarteil S."/>
            <person name="Calhoun S."/>
            <person name="Haridas S."/>
            <person name="Kuo A."/>
            <person name="Mondo S."/>
            <person name="Pangilinan J."/>
            <person name="Riley R."/>
            <person name="Labutti K."/>
            <person name="Andreopoulos B."/>
            <person name="Lipzen A."/>
            <person name="Chen C."/>
            <person name="Yanf M."/>
            <person name="Daum C."/>
            <person name="Ng V."/>
            <person name="Clum A."/>
            <person name="Ohm R."/>
            <person name="Martin F."/>
            <person name="Silar P."/>
            <person name="Natvig D."/>
            <person name="Lalanne C."/>
            <person name="Gautier V."/>
            <person name="Ament-Velasquez S.L."/>
            <person name="Kruys A."/>
            <person name="Hutchinson M.I."/>
            <person name="Powell A.J."/>
            <person name="Barry K."/>
            <person name="Miller A.N."/>
            <person name="Grigoriev I.V."/>
            <person name="Debuchy R."/>
            <person name="Gladieux P."/>
            <person name="Thoren M.H."/>
            <person name="Johannesson H."/>
        </authorList>
    </citation>
    <scope>NUCLEOTIDE SEQUENCE</scope>
    <source>
        <strain evidence="7">PSN293</strain>
    </source>
</reference>
<keyword evidence="6" id="KW-0813">Transport</keyword>
<dbReference type="InterPro" id="IPR007274">
    <property type="entry name" value="Cop_transporter"/>
</dbReference>
<feature type="transmembrane region" description="Helical" evidence="6">
    <location>
        <begin position="135"/>
        <end position="153"/>
    </location>
</feature>
<keyword evidence="3 6" id="KW-0812">Transmembrane</keyword>